<dbReference type="InterPro" id="IPR000340">
    <property type="entry name" value="Dual-sp_phosphatase_cat-dom"/>
</dbReference>
<dbReference type="InterPro" id="IPR016130">
    <property type="entry name" value="Tyr_Pase_AS"/>
</dbReference>
<dbReference type="PRINTS" id="PR01909">
    <property type="entry name" value="ADSPHPHTASEA"/>
</dbReference>
<dbReference type="GO" id="GO:0004725">
    <property type="term" value="F:protein tyrosine phosphatase activity"/>
    <property type="evidence" value="ECO:0007669"/>
    <property type="project" value="UniProtKB-EC"/>
</dbReference>
<dbReference type="SMART" id="SM00195">
    <property type="entry name" value="DSPc"/>
    <property type="match status" value="1"/>
</dbReference>
<feature type="domain" description="Tyrosine specific protein phosphatases" evidence="9">
    <location>
        <begin position="126"/>
        <end position="177"/>
    </location>
</feature>
<dbReference type="InterPro" id="IPR020405">
    <property type="entry name" value="Atypical_DUSP_subfamA"/>
</dbReference>
<comment type="catalytic activity">
    <reaction evidence="4 7">
        <text>O-phospho-L-seryl-[protein] + H2O = L-seryl-[protein] + phosphate</text>
        <dbReference type="Rhea" id="RHEA:20629"/>
        <dbReference type="Rhea" id="RHEA-COMP:9863"/>
        <dbReference type="Rhea" id="RHEA-COMP:11604"/>
        <dbReference type="ChEBI" id="CHEBI:15377"/>
        <dbReference type="ChEBI" id="CHEBI:29999"/>
        <dbReference type="ChEBI" id="CHEBI:43474"/>
        <dbReference type="ChEBI" id="CHEBI:83421"/>
        <dbReference type="EC" id="3.1.3.16"/>
    </reaction>
</comment>
<keyword evidence="3 7" id="KW-0904">Protein phosphatase</keyword>
<organism evidence="10 11">
    <name type="scientific">Plakobranchus ocellatus</name>
    <dbReference type="NCBI Taxonomy" id="259542"/>
    <lineage>
        <taxon>Eukaryota</taxon>
        <taxon>Metazoa</taxon>
        <taxon>Spiralia</taxon>
        <taxon>Lophotrochozoa</taxon>
        <taxon>Mollusca</taxon>
        <taxon>Gastropoda</taxon>
        <taxon>Heterobranchia</taxon>
        <taxon>Euthyneura</taxon>
        <taxon>Panpulmonata</taxon>
        <taxon>Sacoglossa</taxon>
        <taxon>Placobranchoidea</taxon>
        <taxon>Plakobranchidae</taxon>
        <taxon>Plakobranchus</taxon>
    </lineage>
</organism>
<dbReference type="GO" id="GO:0005737">
    <property type="term" value="C:cytoplasm"/>
    <property type="evidence" value="ECO:0007669"/>
    <property type="project" value="TreeGrafter"/>
</dbReference>
<comment type="catalytic activity">
    <reaction evidence="7">
        <text>O-phospho-L-tyrosyl-[protein] + H2O = L-tyrosyl-[protein] + phosphate</text>
        <dbReference type="Rhea" id="RHEA:10684"/>
        <dbReference type="Rhea" id="RHEA-COMP:10136"/>
        <dbReference type="Rhea" id="RHEA-COMP:20101"/>
        <dbReference type="ChEBI" id="CHEBI:15377"/>
        <dbReference type="ChEBI" id="CHEBI:43474"/>
        <dbReference type="ChEBI" id="CHEBI:46858"/>
        <dbReference type="ChEBI" id="CHEBI:61978"/>
        <dbReference type="EC" id="3.1.3.48"/>
    </reaction>
</comment>
<dbReference type="Pfam" id="PF00782">
    <property type="entry name" value="DSPc"/>
    <property type="match status" value="1"/>
</dbReference>
<evidence type="ECO:0000256" key="4">
    <source>
        <dbReference type="ARBA" id="ARBA00047761"/>
    </source>
</evidence>
<dbReference type="SUPFAM" id="SSF52799">
    <property type="entry name" value="(Phosphotyrosine protein) phosphatases II"/>
    <property type="match status" value="1"/>
</dbReference>
<evidence type="ECO:0000256" key="1">
    <source>
        <dbReference type="ARBA" id="ARBA00008601"/>
    </source>
</evidence>
<dbReference type="PROSITE" id="PS50056">
    <property type="entry name" value="TYR_PHOSPHATASE_2"/>
    <property type="match status" value="1"/>
</dbReference>
<dbReference type="InterPro" id="IPR020422">
    <property type="entry name" value="TYR_PHOSPHATASE_DUAL_dom"/>
</dbReference>
<keyword evidence="2 7" id="KW-0378">Hydrolase</keyword>
<dbReference type="PRINTS" id="PR01908">
    <property type="entry name" value="ADSPHPHTASE"/>
</dbReference>
<dbReference type="EC" id="3.1.3.48" evidence="7"/>
<reference evidence="10 11" key="1">
    <citation type="journal article" date="2021" name="Elife">
        <title>Chloroplast acquisition without the gene transfer in kleptoplastic sea slugs, Plakobranchus ocellatus.</title>
        <authorList>
            <person name="Maeda T."/>
            <person name="Takahashi S."/>
            <person name="Yoshida T."/>
            <person name="Shimamura S."/>
            <person name="Takaki Y."/>
            <person name="Nagai Y."/>
            <person name="Toyoda A."/>
            <person name="Suzuki Y."/>
            <person name="Arimoto A."/>
            <person name="Ishii H."/>
            <person name="Satoh N."/>
            <person name="Nishiyama T."/>
            <person name="Hasebe M."/>
            <person name="Maruyama T."/>
            <person name="Minagawa J."/>
            <person name="Obokata J."/>
            <person name="Shigenobu S."/>
        </authorList>
    </citation>
    <scope>NUCLEOTIDE SEQUENCE [LARGE SCALE GENOMIC DNA]</scope>
</reference>
<gene>
    <name evidence="10" type="ORF">PoB_002680900</name>
</gene>
<dbReference type="PROSITE" id="PS50054">
    <property type="entry name" value="TYR_PHOSPHATASE_DUAL"/>
    <property type="match status" value="1"/>
</dbReference>
<evidence type="ECO:0000256" key="3">
    <source>
        <dbReference type="ARBA" id="ARBA00022912"/>
    </source>
</evidence>
<dbReference type="GO" id="GO:0043409">
    <property type="term" value="P:negative regulation of MAPK cascade"/>
    <property type="evidence" value="ECO:0007669"/>
    <property type="project" value="TreeGrafter"/>
</dbReference>
<sequence length="203" mass="22997">MAGEQIDLKLFSEVKHVLAEANNDTTDAFCKAGVGAFKYFAFPMPPKNSYDEVYDNILLGDNKCVKRVDELEKMGVTHVVNASMGSKFNQTNTDAAFYEKSQITYHGIPAMDTITFKLLPYLRPAADFIEKALTQKGRVYVHCQQGISRSSTVVIAFLMIYREMNLLEAVKYVRSKRLIYPNDGFLKQLCVLQKELNEQKEGT</sequence>
<dbReference type="EC" id="3.1.3.16" evidence="7"/>
<feature type="active site" description="Phosphocysteine intermediate" evidence="6">
    <location>
        <position position="143"/>
    </location>
</feature>
<dbReference type="InterPro" id="IPR000387">
    <property type="entry name" value="Tyr_Pase_dom"/>
</dbReference>
<dbReference type="GO" id="GO:0008138">
    <property type="term" value="F:protein tyrosine/serine/threonine phosphatase activity"/>
    <property type="evidence" value="ECO:0007669"/>
    <property type="project" value="UniProtKB-UniRule"/>
</dbReference>
<evidence type="ECO:0000256" key="7">
    <source>
        <dbReference type="RuleBase" id="RU366038"/>
    </source>
</evidence>
<dbReference type="AlphaFoldDB" id="A0AAV3ZYC2"/>
<dbReference type="CDD" id="cd14515">
    <property type="entry name" value="DUSP3-like"/>
    <property type="match status" value="1"/>
</dbReference>
<evidence type="ECO:0000256" key="2">
    <source>
        <dbReference type="ARBA" id="ARBA00022801"/>
    </source>
</evidence>
<name>A0AAV3ZYC2_9GAST</name>
<feature type="domain" description="Tyrosine-protein phosphatase" evidence="8">
    <location>
        <begin position="49"/>
        <end position="198"/>
    </location>
</feature>
<dbReference type="PANTHER" id="PTHR45682">
    <property type="entry name" value="AGAP008228-PA"/>
    <property type="match status" value="1"/>
</dbReference>
<proteinExistence type="inferred from homology"/>
<dbReference type="InterPro" id="IPR029021">
    <property type="entry name" value="Prot-tyrosine_phosphatase-like"/>
</dbReference>
<dbReference type="GO" id="GO:0004722">
    <property type="term" value="F:protein serine/threonine phosphatase activity"/>
    <property type="evidence" value="ECO:0007669"/>
    <property type="project" value="UniProtKB-EC"/>
</dbReference>
<comment type="catalytic activity">
    <reaction evidence="5 7">
        <text>O-phospho-L-threonyl-[protein] + H2O = L-threonyl-[protein] + phosphate</text>
        <dbReference type="Rhea" id="RHEA:47004"/>
        <dbReference type="Rhea" id="RHEA-COMP:11060"/>
        <dbReference type="Rhea" id="RHEA-COMP:11605"/>
        <dbReference type="ChEBI" id="CHEBI:15377"/>
        <dbReference type="ChEBI" id="CHEBI:30013"/>
        <dbReference type="ChEBI" id="CHEBI:43474"/>
        <dbReference type="ChEBI" id="CHEBI:61977"/>
        <dbReference type="EC" id="3.1.3.16"/>
    </reaction>
</comment>
<dbReference type="GO" id="GO:0033549">
    <property type="term" value="F:MAP kinase phosphatase activity"/>
    <property type="evidence" value="ECO:0007669"/>
    <property type="project" value="TreeGrafter"/>
</dbReference>
<dbReference type="PROSITE" id="PS00383">
    <property type="entry name" value="TYR_PHOSPHATASE_1"/>
    <property type="match status" value="1"/>
</dbReference>
<evidence type="ECO:0000259" key="9">
    <source>
        <dbReference type="PROSITE" id="PS50056"/>
    </source>
</evidence>
<evidence type="ECO:0000313" key="10">
    <source>
        <dbReference type="EMBL" id="GFO00304.1"/>
    </source>
</evidence>
<evidence type="ECO:0000256" key="6">
    <source>
        <dbReference type="PIRSR" id="PIRSR620405-1"/>
    </source>
</evidence>
<comment type="caution">
    <text evidence="10">The sequence shown here is derived from an EMBL/GenBank/DDBJ whole genome shotgun (WGS) entry which is preliminary data.</text>
</comment>
<evidence type="ECO:0000259" key="8">
    <source>
        <dbReference type="PROSITE" id="PS50054"/>
    </source>
</evidence>
<comment type="function">
    <text evidence="7">Dual specificity phosphatase able to dephosphorylate phosphotyrosine, phosphoserine and phosphothreonine residues, with a preference for phosphotyrosine as a substrate.</text>
</comment>
<dbReference type="Proteomes" id="UP000735302">
    <property type="component" value="Unassembled WGS sequence"/>
</dbReference>
<dbReference type="EMBL" id="BLXT01003068">
    <property type="protein sequence ID" value="GFO00304.1"/>
    <property type="molecule type" value="Genomic_DNA"/>
</dbReference>
<protein>
    <recommendedName>
        <fullName evidence="7">Dual specificity protein phosphatase</fullName>
        <ecNumber evidence="7">3.1.3.16</ecNumber>
        <ecNumber evidence="7">3.1.3.48</ecNumber>
    </recommendedName>
</protein>
<keyword evidence="11" id="KW-1185">Reference proteome</keyword>
<accession>A0AAV3ZYC2</accession>
<evidence type="ECO:0000313" key="11">
    <source>
        <dbReference type="Proteomes" id="UP000735302"/>
    </source>
</evidence>
<dbReference type="PANTHER" id="PTHR45682:SF1">
    <property type="entry name" value="DUAL SPECIFICITY PROTEIN PHOSPHATASE 3"/>
    <property type="match status" value="1"/>
</dbReference>
<comment type="similarity">
    <text evidence="1 7">Belongs to the protein-tyrosine phosphatase family. Non-receptor class dual specificity subfamily.</text>
</comment>
<dbReference type="Gene3D" id="3.90.190.10">
    <property type="entry name" value="Protein tyrosine phosphatase superfamily"/>
    <property type="match status" value="1"/>
</dbReference>
<evidence type="ECO:0000256" key="5">
    <source>
        <dbReference type="ARBA" id="ARBA00048336"/>
    </source>
</evidence>